<dbReference type="EMBL" id="CM045762">
    <property type="protein sequence ID" value="KAI8009541.1"/>
    <property type="molecule type" value="Genomic_DNA"/>
</dbReference>
<gene>
    <name evidence="1" type="ORF">LOK49_LG06G01367</name>
</gene>
<protein>
    <submittedName>
        <fullName evidence="1">Uncharacterized protein</fullName>
    </submittedName>
</protein>
<accession>A0ACC0H8Y8</accession>
<keyword evidence="2" id="KW-1185">Reference proteome</keyword>
<name>A0ACC0H8Y8_9ERIC</name>
<dbReference type="Proteomes" id="UP001060215">
    <property type="component" value="Chromosome 5"/>
</dbReference>
<evidence type="ECO:0000313" key="2">
    <source>
        <dbReference type="Proteomes" id="UP001060215"/>
    </source>
</evidence>
<proteinExistence type="predicted"/>
<organism evidence="1 2">
    <name type="scientific">Camellia lanceoleosa</name>
    <dbReference type="NCBI Taxonomy" id="1840588"/>
    <lineage>
        <taxon>Eukaryota</taxon>
        <taxon>Viridiplantae</taxon>
        <taxon>Streptophyta</taxon>
        <taxon>Embryophyta</taxon>
        <taxon>Tracheophyta</taxon>
        <taxon>Spermatophyta</taxon>
        <taxon>Magnoliopsida</taxon>
        <taxon>eudicotyledons</taxon>
        <taxon>Gunneridae</taxon>
        <taxon>Pentapetalae</taxon>
        <taxon>asterids</taxon>
        <taxon>Ericales</taxon>
        <taxon>Theaceae</taxon>
        <taxon>Camellia</taxon>
    </lineage>
</organism>
<comment type="caution">
    <text evidence="1">The sequence shown here is derived from an EMBL/GenBank/DDBJ whole genome shotgun (WGS) entry which is preliminary data.</text>
</comment>
<reference evidence="1 2" key="1">
    <citation type="journal article" date="2022" name="Plant J.">
        <title>Chromosome-level genome of Camellia lanceoleosa provides a valuable resource for understanding genome evolution and self-incompatibility.</title>
        <authorList>
            <person name="Gong W."/>
            <person name="Xiao S."/>
            <person name="Wang L."/>
            <person name="Liao Z."/>
            <person name="Chang Y."/>
            <person name="Mo W."/>
            <person name="Hu G."/>
            <person name="Li W."/>
            <person name="Zhao G."/>
            <person name="Zhu H."/>
            <person name="Hu X."/>
            <person name="Ji K."/>
            <person name="Xiang X."/>
            <person name="Song Q."/>
            <person name="Yuan D."/>
            <person name="Jin S."/>
            <person name="Zhang L."/>
        </authorList>
    </citation>
    <scope>NUCLEOTIDE SEQUENCE [LARGE SCALE GENOMIC DNA]</scope>
    <source>
        <strain evidence="1">SQ_2022a</strain>
    </source>
</reference>
<sequence>MCSSFEHAFKGILTGLPKLKGAMVDLACIRDAMNKLGIPVDLVIDHSVQVDVARSKNTVHANMELEFQRNKERFSFPKWRSNAFQNMLVVPPGSGVVHQVYLEYLGRVVFNIDGMLYPDSVVGADSHTTMIDGLGPMSVVLPGVVGFQLSGKLHNGVTATDLVLTVTQMLRKHGVGKFVEFYGEGVGKIPLANRATIANMYPEYGATMGFFLIDHVTLQYLRLTGRSEDIVAMMEAYLHANNMSVDYNEPQQERVYLSYLHLDLVDVEPCISGPKRPHDRIPLKEMKADYFPMPKEVQNKVVKFLFHGQPVELNHGSVVIAAIMSCTNTSNPSVMLEAGLVAKKVCELGLEVMSWIKTSLAPGSGVVTKYLLQSGLQKCFKEQGFHIVGYGCTTCIGNSGDLDDSVASCRFILSVYIVAAAVLSRNWNFEGRVHPLTRADIDFEKEPIGVGKDDKNVYFKDIWPSTEEVAEPRYFKNMTMDPPGPNGVNDAYCLLNFGVSITMDHISPAGSLNKDSPATKYLLEHRVERKDFNSYGTFVNIRIVNKLLNGEVGPKTLHVPTGEKLCRCKAAGQDTIVLAGAEYGSGGSSRDWATKGPMLLVRVKAMIVKSFERIYRSNLVGMGIVPFCFKHGEDADSLGLTGHEHYTIDLPNIINEIRLGQDVTVRTDTGKSFTCTVRFDTEVLTFFFKVVFLLLWKNSGI</sequence>
<evidence type="ECO:0000313" key="1">
    <source>
        <dbReference type="EMBL" id="KAI8009541.1"/>
    </source>
</evidence>